<dbReference type="InterPro" id="IPR006094">
    <property type="entry name" value="Oxid_FAD_bind_N"/>
</dbReference>
<dbReference type="Pfam" id="PF01565">
    <property type="entry name" value="FAD_binding_4"/>
    <property type="match status" value="1"/>
</dbReference>
<dbReference type="STRING" id="1212491.LFA_0257"/>
<evidence type="ECO:0000256" key="3">
    <source>
        <dbReference type="ARBA" id="ARBA00022827"/>
    </source>
</evidence>
<dbReference type="InterPro" id="IPR016167">
    <property type="entry name" value="FAD-bd_PCMH_sub1"/>
</dbReference>
<dbReference type="InterPro" id="IPR051264">
    <property type="entry name" value="FAD-oxidored/transferase_4"/>
</dbReference>
<dbReference type="GO" id="GO:0071949">
    <property type="term" value="F:FAD binding"/>
    <property type="evidence" value="ECO:0007669"/>
    <property type="project" value="InterPro"/>
</dbReference>
<dbReference type="OrthoDB" id="9772552at2"/>
<dbReference type="HOGENOM" id="CLU_423778_0_0_6"/>
<dbReference type="InterPro" id="IPR016164">
    <property type="entry name" value="FAD-linked_Oxase-like_C"/>
</dbReference>
<organism evidence="6 7">
    <name type="scientific">Legionella fallonii LLAP-10</name>
    <dbReference type="NCBI Taxonomy" id="1212491"/>
    <lineage>
        <taxon>Bacteria</taxon>
        <taxon>Pseudomonadati</taxon>
        <taxon>Pseudomonadota</taxon>
        <taxon>Gammaproteobacteria</taxon>
        <taxon>Legionellales</taxon>
        <taxon>Legionellaceae</taxon>
        <taxon>Legionella</taxon>
    </lineage>
</organism>
<dbReference type="EMBL" id="LN614827">
    <property type="protein sequence ID" value="CEG55731.1"/>
    <property type="molecule type" value="Genomic_DNA"/>
</dbReference>
<evidence type="ECO:0000256" key="1">
    <source>
        <dbReference type="ARBA" id="ARBA00001974"/>
    </source>
</evidence>
<keyword evidence="7" id="KW-1185">Reference proteome</keyword>
<comment type="cofactor">
    <cofactor evidence="1">
        <name>FAD</name>
        <dbReference type="ChEBI" id="CHEBI:57692"/>
    </cofactor>
</comment>
<keyword evidence="2" id="KW-0285">Flavoprotein</keyword>
<keyword evidence="4" id="KW-0560">Oxidoreductase</keyword>
<dbReference type="SUPFAM" id="SSF56176">
    <property type="entry name" value="FAD-binding/transporter-associated domain-like"/>
    <property type="match status" value="1"/>
</dbReference>
<dbReference type="GO" id="GO:0022904">
    <property type="term" value="P:respiratory electron transport chain"/>
    <property type="evidence" value="ECO:0007669"/>
    <property type="project" value="TreeGrafter"/>
</dbReference>
<dbReference type="Proteomes" id="UP000032430">
    <property type="component" value="Chromosome I"/>
</dbReference>
<dbReference type="SUPFAM" id="SSF55103">
    <property type="entry name" value="FAD-linked oxidases, C-terminal domain"/>
    <property type="match status" value="1"/>
</dbReference>
<accession>A0A098G168</accession>
<sequence length="646" mass="72471">MSMLSTTQKNILEESKRLLPNIEINTGRALQPLLVGFRGKKGKAIAAVYPESVTDVYKLISLYRQMNVGYLLQGANTALKGQGTPNGEERDVVIIKTLKLKKIKILDIPQQQEYKILLVQPGVALKDAEIELNKINFSLPHKTGSHDLGNTFGASCANACGGVEVNNRDGRPSLTHTGNMGVVAISSEGAIYNGFIRSSAMTSGEDLLQRIDNNEITIDDIELPCLNEIDEFLKKLFFEKSYPIRNHRGDLIFPGDGGEGSQAVVYQMYLVHKKPEITQTYVLLFHAKDKKEQFYKEVLFAEGPDHPNSLPILCESMNALIVNEIVNNGVCFIMAALLASSYRWVPKHITQLMRLRNALIRFAPTLYINLESWIGRYFSRFLIPPKIRNTSYEELVIVQVADYQQGQTNIVHFTEKLNHFYDKNTEIMQIIKIKPHSFNERMIIQMRTISAATTLSLSLKEKATLFPFDDALMPGTMTHEYTTLLRQRIEKNLAVKLSGPFLYGHDLKQISHNEWLVFGALTEEQEKEIYRIQLQTVKEVGGFAHAEHGVGDHADTDLDDNELIKLVAHRLLNDVAGLANPGGGAERAFRKACKNPQLFKEGVAMAAAVLKQESDKGTLWSWEGKTDPLLINKLQQNISAFSKTTA</sequence>
<reference evidence="7" key="1">
    <citation type="submission" date="2014-09" db="EMBL/GenBank/DDBJ databases">
        <authorList>
            <person name="Gomez-Valero L."/>
        </authorList>
    </citation>
    <scope>NUCLEOTIDE SEQUENCE [LARGE SCALE GENOMIC DNA]</scope>
    <source>
        <strain evidence="7">ATCC700992</strain>
    </source>
</reference>
<dbReference type="PANTHER" id="PTHR43716:SF1">
    <property type="entry name" value="D-2-HYDROXYGLUTARATE DEHYDROGENASE, MITOCHONDRIAL"/>
    <property type="match status" value="1"/>
</dbReference>
<dbReference type="AlphaFoldDB" id="A0A098G168"/>
<dbReference type="InterPro" id="IPR036318">
    <property type="entry name" value="FAD-bd_PCMH-like_sf"/>
</dbReference>
<proteinExistence type="predicted"/>
<evidence type="ECO:0000259" key="5">
    <source>
        <dbReference type="PROSITE" id="PS51387"/>
    </source>
</evidence>
<dbReference type="Gene3D" id="3.30.43.10">
    <property type="entry name" value="Uridine Diphospho-n-acetylenolpyruvylglucosamine Reductase, domain 2"/>
    <property type="match status" value="1"/>
</dbReference>
<keyword evidence="3" id="KW-0274">FAD</keyword>
<evidence type="ECO:0000313" key="7">
    <source>
        <dbReference type="Proteomes" id="UP000032430"/>
    </source>
</evidence>
<dbReference type="GO" id="GO:0016491">
    <property type="term" value="F:oxidoreductase activity"/>
    <property type="evidence" value="ECO:0007669"/>
    <property type="project" value="UniProtKB-KW"/>
</dbReference>
<dbReference type="PANTHER" id="PTHR43716">
    <property type="entry name" value="D-2-HYDROXYGLUTARATE DEHYDROGENASE, MITOCHONDRIAL"/>
    <property type="match status" value="1"/>
</dbReference>
<evidence type="ECO:0000256" key="4">
    <source>
        <dbReference type="ARBA" id="ARBA00023002"/>
    </source>
</evidence>
<protein>
    <submittedName>
        <fullName evidence="6">Putative FAD/FMN-containing dehydrogenases</fullName>
    </submittedName>
</protein>
<dbReference type="KEGG" id="lfa:LFA_0257"/>
<feature type="domain" description="FAD-binding PCMH-type" evidence="5">
    <location>
        <begin position="40"/>
        <end position="275"/>
    </location>
</feature>
<dbReference type="InterPro" id="IPR016166">
    <property type="entry name" value="FAD-bd_PCMH"/>
</dbReference>
<dbReference type="PROSITE" id="PS51387">
    <property type="entry name" value="FAD_PCMH"/>
    <property type="match status" value="1"/>
</dbReference>
<name>A0A098G168_9GAMM</name>
<evidence type="ECO:0000313" key="6">
    <source>
        <dbReference type="EMBL" id="CEG55731.1"/>
    </source>
</evidence>
<gene>
    <name evidence="6" type="ORF">LFA_0257</name>
</gene>
<evidence type="ECO:0000256" key="2">
    <source>
        <dbReference type="ARBA" id="ARBA00022630"/>
    </source>
</evidence>